<feature type="domain" description="Glycosyl transferase family 1" evidence="2">
    <location>
        <begin position="191"/>
        <end position="338"/>
    </location>
</feature>
<keyword evidence="1" id="KW-0808">Transferase</keyword>
<dbReference type="CDD" id="cd03809">
    <property type="entry name" value="GT4_MtfB-like"/>
    <property type="match status" value="1"/>
</dbReference>
<proteinExistence type="predicted"/>
<dbReference type="GO" id="GO:0016757">
    <property type="term" value="F:glycosyltransferase activity"/>
    <property type="evidence" value="ECO:0007669"/>
    <property type="project" value="InterPro"/>
</dbReference>
<dbReference type="RefSeq" id="WP_353545638.1">
    <property type="nucleotide sequence ID" value="NZ_JAGKSB010000001.1"/>
</dbReference>
<dbReference type="Gene3D" id="3.40.50.2000">
    <property type="entry name" value="Glycogen Phosphorylase B"/>
    <property type="match status" value="1"/>
</dbReference>
<dbReference type="EMBL" id="JAGKSB010000001">
    <property type="protein sequence ID" value="MBP3942157.1"/>
    <property type="molecule type" value="Genomic_DNA"/>
</dbReference>
<accession>A0A8T4H9K8</accession>
<sequence>MKIIVISAVNLVEAGTLAILKDCLAYLSELAKNGNYRVIAIVYDKDLAFYPNIEYIETTWPKQRWINRLWFEYVSMKKISKNLAPVYLWLSLHDTSPTVNAEKRAVYCHNSFSFYKWKLADLLFAPKIALFAIFTKYIYKTNIHKNDYVIVQQNWFRNAMSSIFKINPSKIIVSPPTTRDFQSLERVNALSQKVSFIFAGSPNSHKNFEIICRAVALLNDQYKLKNFEVFITVKGHENKYAKWLFKNWGTKYDALNFIGFIDKLTLENYYSTAHCLIFPSKVETWGLPISEFAAFKKPMLLADLPYTHETASGASQVAYFNPEKPEELAQMMKRIIEGDTTFLEAIPLTTINQPLANTWEELFNKLLQD</sequence>
<dbReference type="PANTHER" id="PTHR46401">
    <property type="entry name" value="GLYCOSYLTRANSFERASE WBBK-RELATED"/>
    <property type="match status" value="1"/>
</dbReference>
<name>A0A8T4H9K8_9SPHI</name>
<evidence type="ECO:0000313" key="4">
    <source>
        <dbReference type="Proteomes" id="UP000679691"/>
    </source>
</evidence>
<gene>
    <name evidence="3" type="ORF">J5U18_01020</name>
</gene>
<evidence type="ECO:0000259" key="2">
    <source>
        <dbReference type="Pfam" id="PF00534"/>
    </source>
</evidence>
<protein>
    <submittedName>
        <fullName evidence="3">Glycosyltransferase family 4 protein</fullName>
    </submittedName>
</protein>
<keyword evidence="4" id="KW-1185">Reference proteome</keyword>
<evidence type="ECO:0000313" key="3">
    <source>
        <dbReference type="EMBL" id="MBP3942157.1"/>
    </source>
</evidence>
<dbReference type="InterPro" id="IPR001296">
    <property type="entry name" value="Glyco_trans_1"/>
</dbReference>
<dbReference type="SUPFAM" id="SSF53756">
    <property type="entry name" value="UDP-Glycosyltransferase/glycogen phosphorylase"/>
    <property type="match status" value="1"/>
</dbReference>
<dbReference type="Pfam" id="PF00534">
    <property type="entry name" value="Glycos_transf_1"/>
    <property type="match status" value="1"/>
</dbReference>
<dbReference type="GO" id="GO:0009103">
    <property type="term" value="P:lipopolysaccharide biosynthetic process"/>
    <property type="evidence" value="ECO:0007669"/>
    <property type="project" value="TreeGrafter"/>
</dbReference>
<comment type="caution">
    <text evidence="3">The sequence shown here is derived from an EMBL/GenBank/DDBJ whole genome shotgun (WGS) entry which is preliminary data.</text>
</comment>
<dbReference type="AlphaFoldDB" id="A0A8T4H9K8"/>
<reference evidence="3" key="1">
    <citation type="submission" date="2021-03" db="EMBL/GenBank/DDBJ databases">
        <authorList>
            <person name="Lu T."/>
            <person name="Wang Q."/>
            <person name="Han X."/>
        </authorList>
    </citation>
    <scope>NUCLEOTIDE SEQUENCE</scope>
    <source>
        <strain evidence="3">WQ 2009</strain>
    </source>
</reference>
<dbReference type="Proteomes" id="UP000679691">
    <property type="component" value="Unassembled WGS sequence"/>
</dbReference>
<organism evidence="3 4">
    <name type="scientific">Rhinopithecimicrobium faecis</name>
    <dbReference type="NCBI Taxonomy" id="2820698"/>
    <lineage>
        <taxon>Bacteria</taxon>
        <taxon>Pseudomonadati</taxon>
        <taxon>Bacteroidota</taxon>
        <taxon>Sphingobacteriia</taxon>
        <taxon>Sphingobacteriales</taxon>
        <taxon>Sphingobacteriaceae</taxon>
        <taxon>Rhinopithecimicrobium</taxon>
    </lineage>
</organism>
<dbReference type="PANTHER" id="PTHR46401:SF2">
    <property type="entry name" value="GLYCOSYLTRANSFERASE WBBK-RELATED"/>
    <property type="match status" value="1"/>
</dbReference>
<evidence type="ECO:0000256" key="1">
    <source>
        <dbReference type="ARBA" id="ARBA00022679"/>
    </source>
</evidence>